<evidence type="ECO:0000256" key="9">
    <source>
        <dbReference type="ARBA" id="ARBA00023002"/>
    </source>
</evidence>
<evidence type="ECO:0000256" key="10">
    <source>
        <dbReference type="ARBA" id="ARBA00023004"/>
    </source>
</evidence>
<comment type="cofactor">
    <cofactor evidence="1 13">
        <name>heme</name>
        <dbReference type="ChEBI" id="CHEBI:30413"/>
    </cofactor>
</comment>
<dbReference type="VEuPathDB" id="VectorBase:MDOA005995"/>
<dbReference type="SUPFAM" id="SSF48264">
    <property type="entry name" value="Cytochrome P450"/>
    <property type="match status" value="2"/>
</dbReference>
<name>A0A1I8MKV3_MUSDO</name>
<evidence type="ECO:0000256" key="13">
    <source>
        <dbReference type="PIRSR" id="PIRSR602401-1"/>
    </source>
</evidence>
<dbReference type="Pfam" id="PF00067">
    <property type="entry name" value="p450"/>
    <property type="match status" value="2"/>
</dbReference>
<dbReference type="VEuPathDB" id="VectorBase:MDOMA2_019474"/>
<evidence type="ECO:0000256" key="12">
    <source>
        <dbReference type="ARBA" id="ARBA00023136"/>
    </source>
</evidence>
<sequence length="755" mass="86617">MAIFMVLLYILLALIAYVVISFRKRSSYWKSQGITNEEPHPLLGNMVGLGKSKSFGDVWQEYYEKFKGSGPFLGFYFFHRPSAFLLDPALIKNVLIKDFNKFTDRGFFHNPKDDPLSGQLFLIDGNKWRRMRNKLSPTFTSGKMRFMFPIVTQICEEFVEVLAKAAEENPVVEMREMLARFTTDVIGSCAFGIECNSLKNPNAIFRVYGRKGLEEQRHGRLVMAFMNSFPELSKALKMKLFPEDVIQFFLRIVRETVEYREKNNVRRNDFMDMLIDLKNKKLIKSEHGDDLTNLTMEEITAQAHVFFNAGFETSSTTMGFALYELAQNQEMQDRVRQEIRDMYEKWENKFSYESMKDMPYLEQIIAARRHMLRNSGFFPFKQFISRPKAQLPMTSMVKHAAKSLTSISGSVVILSSTTSTMSCPSFVTNGNIPFILPEVKVGVNLVRICLHLLPSKLKRCPDRGSSSSLQYKPRSVNLEKSLMSICFSNWGSVTNAAGLDLFDGFRGHGSTEAAQQPIGFVTGYTLRLPKLGIKETLPEVEKFFMKLVQDTMEHREEHGVRRNDFMDMLMELKGSGEDPTDLSFNQVAAQAFLFMLAGYESSASALTYALYELAQNQEVQQKAMHEIMEVLRRHNGGLDYEALKELGYLEQIMQETLRLYPLGYVLTRQALEDYRVPQHPKYFIKKGTPIFIPAGAIHRDDRYFNNANKFDPDNFSPEAVKLRDSILNLSFGQGPRSCIGLRFAKMIFVIIVVKK</sequence>
<keyword evidence="11" id="KW-0503">Monooxygenase</keyword>
<dbReference type="PANTHER" id="PTHR24292">
    <property type="entry name" value="CYTOCHROME P450"/>
    <property type="match status" value="1"/>
</dbReference>
<evidence type="ECO:0000256" key="6">
    <source>
        <dbReference type="ARBA" id="ARBA00022723"/>
    </source>
</evidence>
<dbReference type="PRINTS" id="PR00463">
    <property type="entry name" value="EP450I"/>
</dbReference>
<keyword evidence="9" id="KW-0560">Oxidoreductase</keyword>
<dbReference type="AlphaFoldDB" id="A0A1I8MKV3"/>
<dbReference type="Gene3D" id="1.10.630.10">
    <property type="entry name" value="Cytochrome P450"/>
    <property type="match status" value="2"/>
</dbReference>
<keyword evidence="5 13" id="KW-0349">Heme</keyword>
<dbReference type="PANTHER" id="PTHR24292:SF100">
    <property type="entry name" value="CYTOCHROME P450 6A16, ISOFORM B-RELATED"/>
    <property type="match status" value="1"/>
</dbReference>
<dbReference type="InterPro" id="IPR036396">
    <property type="entry name" value="Cyt_P450_sf"/>
</dbReference>
<dbReference type="InterPro" id="IPR050476">
    <property type="entry name" value="Insect_CytP450_Detox"/>
</dbReference>
<evidence type="ECO:0000256" key="7">
    <source>
        <dbReference type="ARBA" id="ARBA00022824"/>
    </source>
</evidence>
<keyword evidence="7" id="KW-0256">Endoplasmic reticulum</keyword>
<evidence type="ECO:0000256" key="3">
    <source>
        <dbReference type="ARBA" id="ARBA00004406"/>
    </source>
</evidence>
<protein>
    <submittedName>
        <fullName evidence="14">Uncharacterized protein</fullName>
    </submittedName>
</protein>
<comment type="similarity">
    <text evidence="4">Belongs to the cytochrome P450 family.</text>
</comment>
<evidence type="ECO:0000256" key="8">
    <source>
        <dbReference type="ARBA" id="ARBA00022848"/>
    </source>
</evidence>
<organism evidence="14">
    <name type="scientific">Musca domestica</name>
    <name type="common">House fly</name>
    <dbReference type="NCBI Taxonomy" id="7370"/>
    <lineage>
        <taxon>Eukaryota</taxon>
        <taxon>Metazoa</taxon>
        <taxon>Ecdysozoa</taxon>
        <taxon>Arthropoda</taxon>
        <taxon>Hexapoda</taxon>
        <taxon>Insecta</taxon>
        <taxon>Pterygota</taxon>
        <taxon>Neoptera</taxon>
        <taxon>Endopterygota</taxon>
        <taxon>Diptera</taxon>
        <taxon>Brachycera</taxon>
        <taxon>Muscomorpha</taxon>
        <taxon>Muscoidea</taxon>
        <taxon>Muscidae</taxon>
        <taxon>Musca</taxon>
    </lineage>
</organism>
<evidence type="ECO:0000256" key="11">
    <source>
        <dbReference type="ARBA" id="ARBA00023033"/>
    </source>
</evidence>
<dbReference type="InterPro" id="IPR001128">
    <property type="entry name" value="Cyt_P450"/>
</dbReference>
<dbReference type="EnsemblMetazoa" id="MDOA005995-RB">
    <property type="protein sequence ID" value="MDOA005995-PB"/>
    <property type="gene ID" value="MDOA005995"/>
</dbReference>
<reference evidence="14" key="1">
    <citation type="submission" date="2020-05" db="UniProtKB">
        <authorList>
            <consortium name="EnsemblMetazoa"/>
        </authorList>
    </citation>
    <scope>IDENTIFICATION</scope>
    <source>
        <strain evidence="14">Aabys</strain>
    </source>
</reference>
<dbReference type="PRINTS" id="PR00385">
    <property type="entry name" value="P450"/>
</dbReference>
<evidence type="ECO:0000256" key="2">
    <source>
        <dbReference type="ARBA" id="ARBA00004174"/>
    </source>
</evidence>
<evidence type="ECO:0000256" key="5">
    <source>
        <dbReference type="ARBA" id="ARBA00022617"/>
    </source>
</evidence>
<evidence type="ECO:0000256" key="1">
    <source>
        <dbReference type="ARBA" id="ARBA00001971"/>
    </source>
</evidence>
<feature type="binding site" description="axial binding residue" evidence="13">
    <location>
        <position position="738"/>
    </location>
    <ligand>
        <name>heme</name>
        <dbReference type="ChEBI" id="CHEBI:30413"/>
    </ligand>
    <ligandPart>
        <name>Fe</name>
        <dbReference type="ChEBI" id="CHEBI:18248"/>
    </ligandPart>
</feature>
<keyword evidence="10 13" id="KW-0408">Iron</keyword>
<dbReference type="PROSITE" id="PS00086">
    <property type="entry name" value="CYTOCHROME_P450"/>
    <property type="match status" value="1"/>
</dbReference>
<dbReference type="CDD" id="cd11056">
    <property type="entry name" value="CYP6-like"/>
    <property type="match status" value="1"/>
</dbReference>
<dbReference type="GO" id="GO:0020037">
    <property type="term" value="F:heme binding"/>
    <property type="evidence" value="ECO:0007669"/>
    <property type="project" value="InterPro"/>
</dbReference>
<dbReference type="InterPro" id="IPR017972">
    <property type="entry name" value="Cyt_P450_CS"/>
</dbReference>
<dbReference type="GO" id="GO:0004497">
    <property type="term" value="F:monooxygenase activity"/>
    <property type="evidence" value="ECO:0007669"/>
    <property type="project" value="UniProtKB-KW"/>
</dbReference>
<dbReference type="eggNOG" id="KOG0158">
    <property type="taxonomic scope" value="Eukaryota"/>
</dbReference>
<dbReference type="STRING" id="7370.A0A1I8MKV3"/>
<dbReference type="GO" id="GO:0005789">
    <property type="term" value="C:endoplasmic reticulum membrane"/>
    <property type="evidence" value="ECO:0007669"/>
    <property type="project" value="UniProtKB-SubCell"/>
</dbReference>
<keyword evidence="12" id="KW-0472">Membrane</keyword>
<keyword evidence="6 13" id="KW-0479">Metal-binding</keyword>
<accession>A0A1I8MKV3</accession>
<evidence type="ECO:0000313" key="14">
    <source>
        <dbReference type="EnsemblMetazoa" id="MDOA005995-PB"/>
    </source>
</evidence>
<evidence type="ECO:0000256" key="4">
    <source>
        <dbReference type="ARBA" id="ARBA00010617"/>
    </source>
</evidence>
<dbReference type="GO" id="GO:0005506">
    <property type="term" value="F:iron ion binding"/>
    <property type="evidence" value="ECO:0007669"/>
    <property type="project" value="InterPro"/>
</dbReference>
<keyword evidence="8" id="KW-0492">Microsome</keyword>
<comment type="subcellular location">
    <subcellularLocation>
        <location evidence="3">Endoplasmic reticulum membrane</location>
        <topology evidence="3">Peripheral membrane protein</topology>
    </subcellularLocation>
    <subcellularLocation>
        <location evidence="2">Microsome membrane</location>
        <topology evidence="2">Peripheral membrane protein</topology>
    </subcellularLocation>
</comment>
<dbReference type="GO" id="GO:0016705">
    <property type="term" value="F:oxidoreductase activity, acting on paired donors, with incorporation or reduction of molecular oxygen"/>
    <property type="evidence" value="ECO:0007669"/>
    <property type="project" value="InterPro"/>
</dbReference>
<dbReference type="InterPro" id="IPR002401">
    <property type="entry name" value="Cyt_P450_E_grp-I"/>
</dbReference>
<dbReference type="VEuPathDB" id="VectorBase:MDOMA2_017035"/>
<proteinExistence type="inferred from homology"/>